<keyword evidence="1" id="KW-0472">Membrane</keyword>
<protein>
    <submittedName>
        <fullName evidence="2">Uncharacterized protein</fullName>
    </submittedName>
</protein>
<keyword evidence="3" id="KW-1185">Reference proteome</keyword>
<sequence length="87" mass="9193">MQVGSDLSVRFATFGSRSIVTHALMGIGFVGAVISGLFVNGQIGLISMVAFINFTAGMWISQSIHSLGNAATDDEYNGVLLEVLDRV</sequence>
<name>A0A4U5JAF0_9EURY</name>
<keyword evidence="1" id="KW-0812">Transmembrane</keyword>
<evidence type="ECO:0000313" key="3">
    <source>
        <dbReference type="Proteomes" id="UP000308037"/>
    </source>
</evidence>
<dbReference type="Proteomes" id="UP000308037">
    <property type="component" value="Unassembled WGS sequence"/>
</dbReference>
<keyword evidence="1" id="KW-1133">Transmembrane helix</keyword>
<proteinExistence type="predicted"/>
<evidence type="ECO:0000256" key="1">
    <source>
        <dbReference type="SAM" id="Phobius"/>
    </source>
</evidence>
<organism evidence="2 3">
    <name type="scientific">Natronomonas salsuginis</name>
    <dbReference type="NCBI Taxonomy" id="2217661"/>
    <lineage>
        <taxon>Archaea</taxon>
        <taxon>Methanobacteriati</taxon>
        <taxon>Methanobacteriota</taxon>
        <taxon>Stenosarchaea group</taxon>
        <taxon>Halobacteria</taxon>
        <taxon>Halobacteriales</taxon>
        <taxon>Natronomonadaceae</taxon>
        <taxon>Natronomonas</taxon>
    </lineage>
</organism>
<dbReference type="AlphaFoldDB" id="A0A4U5JAF0"/>
<gene>
    <name evidence="2" type="ORF">DM868_14615</name>
</gene>
<evidence type="ECO:0000313" key="2">
    <source>
        <dbReference type="EMBL" id="TKR24487.1"/>
    </source>
</evidence>
<feature type="transmembrane region" description="Helical" evidence="1">
    <location>
        <begin position="20"/>
        <end position="39"/>
    </location>
</feature>
<dbReference type="EMBL" id="QKNX01000009">
    <property type="protein sequence ID" value="TKR24487.1"/>
    <property type="molecule type" value="Genomic_DNA"/>
</dbReference>
<comment type="caution">
    <text evidence="2">The sequence shown here is derived from an EMBL/GenBank/DDBJ whole genome shotgun (WGS) entry which is preliminary data.</text>
</comment>
<reference evidence="2 3" key="1">
    <citation type="submission" date="2019-04" db="EMBL/GenBank/DDBJ databases">
        <title>Natronomonas sp. F20-122 a newhaloarchaeon isolated from a saline saltern of Isla Bacuta, Huelva, Spain.</title>
        <authorList>
            <person name="Duran-Viseras A."/>
            <person name="Sanchez-Porro C."/>
            <person name="Ventosa A."/>
        </authorList>
    </citation>
    <scope>NUCLEOTIDE SEQUENCE [LARGE SCALE GENOMIC DNA]</scope>
    <source>
        <strain evidence="2 3">F20-122</strain>
    </source>
</reference>
<accession>A0A4U5JAF0</accession>